<dbReference type="CDD" id="cd00055">
    <property type="entry name" value="EGF_Lam"/>
    <property type="match status" value="1"/>
</dbReference>
<feature type="disulfide bond" evidence="6">
    <location>
        <begin position="25"/>
        <end position="34"/>
    </location>
</feature>
<dbReference type="PROSITE" id="PS50027">
    <property type="entry name" value="EGF_LAM_2"/>
    <property type="match status" value="1"/>
</dbReference>
<evidence type="ECO:0000256" key="4">
    <source>
        <dbReference type="ARBA" id="ARBA00023180"/>
    </source>
</evidence>
<dbReference type="InterPro" id="IPR002049">
    <property type="entry name" value="LE_dom"/>
</dbReference>
<name>A0ABD0QHV1_CIRMR</name>
<evidence type="ECO:0000259" key="7">
    <source>
        <dbReference type="PROSITE" id="PS50027"/>
    </source>
</evidence>
<organism evidence="8 9">
    <name type="scientific">Cirrhinus mrigala</name>
    <name type="common">Mrigala</name>
    <dbReference type="NCBI Taxonomy" id="683832"/>
    <lineage>
        <taxon>Eukaryota</taxon>
        <taxon>Metazoa</taxon>
        <taxon>Chordata</taxon>
        <taxon>Craniata</taxon>
        <taxon>Vertebrata</taxon>
        <taxon>Euteleostomi</taxon>
        <taxon>Actinopterygii</taxon>
        <taxon>Neopterygii</taxon>
        <taxon>Teleostei</taxon>
        <taxon>Ostariophysi</taxon>
        <taxon>Cypriniformes</taxon>
        <taxon>Cyprinidae</taxon>
        <taxon>Labeoninae</taxon>
        <taxon>Labeonini</taxon>
        <taxon>Cirrhinus</taxon>
    </lineage>
</organism>
<keyword evidence="5 6" id="KW-0424">Laminin EGF-like domain</keyword>
<dbReference type="PROSITE" id="PS00022">
    <property type="entry name" value="EGF_1"/>
    <property type="match status" value="1"/>
</dbReference>
<accession>A0ABD0QHV1</accession>
<keyword evidence="1" id="KW-0732">Signal</keyword>
<proteinExistence type="predicted"/>
<dbReference type="SUPFAM" id="SSF57196">
    <property type="entry name" value="EGF/Laminin"/>
    <property type="match status" value="1"/>
</dbReference>
<feature type="domain" description="Laminin EGF-like" evidence="7">
    <location>
        <begin position="3"/>
        <end position="51"/>
    </location>
</feature>
<dbReference type="SMART" id="SM00180">
    <property type="entry name" value="EGF_Lam"/>
    <property type="match status" value="1"/>
</dbReference>
<comment type="caution">
    <text evidence="6">Lacks conserved residue(s) required for the propagation of feature annotation.</text>
</comment>
<dbReference type="FunFam" id="2.10.25.10:FF:000188">
    <property type="entry name" value="Laminin subunit gamma 2"/>
    <property type="match status" value="1"/>
</dbReference>
<sequence length="65" mass="6781">LVCNCSGEGVSDPDECDRETGQCDCMPGYTGLQCEECEEDHFTNGTIGCLPCACDSFGADGSSCD</sequence>
<dbReference type="InterPro" id="IPR000742">
    <property type="entry name" value="EGF"/>
</dbReference>
<evidence type="ECO:0000256" key="5">
    <source>
        <dbReference type="ARBA" id="ARBA00023292"/>
    </source>
</evidence>
<comment type="caution">
    <text evidence="8">The sequence shown here is derived from an EMBL/GenBank/DDBJ whole genome shotgun (WGS) entry which is preliminary data.</text>
</comment>
<dbReference type="GO" id="GO:0005604">
    <property type="term" value="C:basement membrane"/>
    <property type="evidence" value="ECO:0007669"/>
    <property type="project" value="UniProtKB-ARBA"/>
</dbReference>
<evidence type="ECO:0000313" key="9">
    <source>
        <dbReference type="Proteomes" id="UP001529510"/>
    </source>
</evidence>
<keyword evidence="3 6" id="KW-1015">Disulfide bond</keyword>
<evidence type="ECO:0000256" key="1">
    <source>
        <dbReference type="ARBA" id="ARBA00022729"/>
    </source>
</evidence>
<feature type="non-terminal residue" evidence="8">
    <location>
        <position position="65"/>
    </location>
</feature>
<dbReference type="Gene3D" id="2.10.25.10">
    <property type="entry name" value="Laminin"/>
    <property type="match status" value="1"/>
</dbReference>
<evidence type="ECO:0000256" key="2">
    <source>
        <dbReference type="ARBA" id="ARBA00022737"/>
    </source>
</evidence>
<evidence type="ECO:0000313" key="8">
    <source>
        <dbReference type="EMBL" id="KAL0185699.1"/>
    </source>
</evidence>
<keyword evidence="2" id="KW-0677">Repeat</keyword>
<dbReference type="PROSITE" id="PS01248">
    <property type="entry name" value="EGF_LAM_1"/>
    <property type="match status" value="1"/>
</dbReference>
<protein>
    <recommendedName>
        <fullName evidence="7">Laminin EGF-like domain-containing protein</fullName>
    </recommendedName>
</protein>
<evidence type="ECO:0000256" key="6">
    <source>
        <dbReference type="PROSITE-ProRule" id="PRU00460"/>
    </source>
</evidence>
<dbReference type="Pfam" id="PF00053">
    <property type="entry name" value="EGF_laminin"/>
    <property type="match status" value="1"/>
</dbReference>
<keyword evidence="9" id="KW-1185">Reference proteome</keyword>
<reference evidence="8 9" key="1">
    <citation type="submission" date="2024-05" db="EMBL/GenBank/DDBJ databases">
        <title>Genome sequencing and assembly of Indian major carp, Cirrhinus mrigala (Hamilton, 1822).</title>
        <authorList>
            <person name="Mohindra V."/>
            <person name="Chowdhury L.M."/>
            <person name="Lal K."/>
            <person name="Jena J.K."/>
        </authorList>
    </citation>
    <scope>NUCLEOTIDE SEQUENCE [LARGE SCALE GENOMIC DNA]</scope>
    <source>
        <strain evidence="8">CM1030</strain>
        <tissue evidence="8">Blood</tissue>
    </source>
</reference>
<dbReference type="Proteomes" id="UP001529510">
    <property type="component" value="Unassembled WGS sequence"/>
</dbReference>
<dbReference type="PRINTS" id="PR00011">
    <property type="entry name" value="EGFLAMININ"/>
</dbReference>
<dbReference type="EMBL" id="JAMKFB020000008">
    <property type="protein sequence ID" value="KAL0185699.1"/>
    <property type="molecule type" value="Genomic_DNA"/>
</dbReference>
<dbReference type="AlphaFoldDB" id="A0ABD0QHV1"/>
<keyword evidence="4" id="KW-0325">Glycoprotein</keyword>
<feature type="non-terminal residue" evidence="8">
    <location>
        <position position="1"/>
    </location>
</feature>
<gene>
    <name evidence="8" type="ORF">M9458_017369</name>
</gene>
<evidence type="ECO:0000256" key="3">
    <source>
        <dbReference type="ARBA" id="ARBA00023157"/>
    </source>
</evidence>